<evidence type="ECO:0000256" key="1">
    <source>
        <dbReference type="SAM" id="Phobius"/>
    </source>
</evidence>
<accession>A0A0W0RXX8</accession>
<comment type="caution">
    <text evidence="2">The sequence shown here is derived from an EMBL/GenBank/DDBJ whole genome shotgun (WGS) entry which is preliminary data.</text>
</comment>
<keyword evidence="1" id="KW-1133">Transmembrane helix</keyword>
<reference evidence="2 3" key="1">
    <citation type="submission" date="2015-11" db="EMBL/GenBank/DDBJ databases">
        <title>Genomic analysis of 38 Legionella species identifies large and diverse effector repertoires.</title>
        <authorList>
            <person name="Burstein D."/>
            <person name="Amaro F."/>
            <person name="Zusman T."/>
            <person name="Lifshitz Z."/>
            <person name="Cohen O."/>
            <person name="Gilbert J.A."/>
            <person name="Pupko T."/>
            <person name="Shuman H.A."/>
            <person name="Segal G."/>
        </authorList>
    </citation>
    <scope>NUCLEOTIDE SEQUENCE [LARGE SCALE GENOMIC DNA]</scope>
    <source>
        <strain evidence="2 3">WIGA</strain>
    </source>
</reference>
<dbReference type="STRING" id="447.Lboz_0754"/>
<evidence type="ECO:0000313" key="2">
    <source>
        <dbReference type="EMBL" id="KTC75926.1"/>
    </source>
</evidence>
<dbReference type="Gene3D" id="3.40.30.10">
    <property type="entry name" value="Glutaredoxin"/>
    <property type="match status" value="1"/>
</dbReference>
<gene>
    <name evidence="2" type="ORF">Lboz_0754</name>
</gene>
<protein>
    <submittedName>
        <fullName evidence="2">NHL repeat protein</fullName>
    </submittedName>
</protein>
<name>A0A0W0RXX8_LEGBO</name>
<dbReference type="SUPFAM" id="SSF52833">
    <property type="entry name" value="Thioredoxin-like"/>
    <property type="match status" value="1"/>
</dbReference>
<keyword evidence="1" id="KW-0812">Transmembrane</keyword>
<dbReference type="Proteomes" id="UP000054695">
    <property type="component" value="Unassembled WGS sequence"/>
</dbReference>
<proteinExistence type="predicted"/>
<dbReference type="PATRIC" id="fig|447.4.peg.815"/>
<dbReference type="EMBL" id="LNXU01000007">
    <property type="protein sequence ID" value="KTC75926.1"/>
    <property type="molecule type" value="Genomic_DNA"/>
</dbReference>
<dbReference type="InterPro" id="IPR036249">
    <property type="entry name" value="Thioredoxin-like_sf"/>
</dbReference>
<evidence type="ECO:0000313" key="3">
    <source>
        <dbReference type="Proteomes" id="UP000054695"/>
    </source>
</evidence>
<feature type="transmembrane region" description="Helical" evidence="1">
    <location>
        <begin position="12"/>
        <end position="33"/>
    </location>
</feature>
<keyword evidence="3" id="KW-1185">Reference proteome</keyword>
<dbReference type="RefSeq" id="WP_058458443.1">
    <property type="nucleotide sequence ID" value="NZ_CAAAIY010000011.1"/>
</dbReference>
<sequence length="467" mass="50300">MKLFRLINQIGIGFSIFCFTVVVYAGAPLWTLIPVPGFPPQVSIGTTDTAQVKYTVTNQSRKPHTLQMKPIQGITPSGCTSPLGAHQSCILTLYVNGGLSGTIKGGPVLCAQGNPNQCYQPSQADILDIQILTPAQLSVRAAYGSIFFAPPQVKTSFYFSDLLKYEATFPPESHWAPQKGIVDVNGQFLIIDGQILSNPAEITLLLSSATRIPITPPYNPIIPPGPGASNDIANLLAYQTVDKQIIFIDQFQRYAVVGGQAIQIPSPPPAPPSSQATTFLDYISNLPMSSYGSNKQVPANFSYDVVRSLASFVEGNPNAPKTIYVFGEPNCSVCHDFYEGMQPYVISGQVSIHWILVSFLQPSSQGKVWAILDGRVPPGSGYPATPAGAFAYNEDNFNIISESGGIPPSTNPSAYAIRSLNENELAFIRYTGLVGTPTIIYINNQGHTEVMAGTPNNYPVFVSDIRG</sequence>
<organism evidence="2 3">
    <name type="scientific">Legionella bozemanae</name>
    <name type="common">Fluoribacter bozemanae</name>
    <dbReference type="NCBI Taxonomy" id="447"/>
    <lineage>
        <taxon>Bacteria</taxon>
        <taxon>Pseudomonadati</taxon>
        <taxon>Pseudomonadota</taxon>
        <taxon>Gammaproteobacteria</taxon>
        <taxon>Legionellales</taxon>
        <taxon>Legionellaceae</taxon>
        <taxon>Legionella</taxon>
    </lineage>
</organism>
<keyword evidence="1" id="KW-0472">Membrane</keyword>
<dbReference type="AlphaFoldDB" id="A0A0W0RXX8"/>
<dbReference type="OrthoDB" id="5298214at2"/>